<dbReference type="InterPro" id="IPR038726">
    <property type="entry name" value="PDDEXK_AddAB-type"/>
</dbReference>
<evidence type="ECO:0000256" key="16">
    <source>
        <dbReference type="PROSITE-ProRule" id="PRU00560"/>
    </source>
</evidence>
<dbReference type="GO" id="GO:0005829">
    <property type="term" value="C:cytosol"/>
    <property type="evidence" value="ECO:0007669"/>
    <property type="project" value="TreeGrafter"/>
</dbReference>
<dbReference type="PANTHER" id="PTHR11070">
    <property type="entry name" value="UVRD / RECB / PCRA DNA HELICASE FAMILY MEMBER"/>
    <property type="match status" value="1"/>
</dbReference>
<keyword evidence="1 15" id="KW-0540">Nuclease</keyword>
<evidence type="ECO:0000256" key="7">
    <source>
        <dbReference type="ARBA" id="ARBA00022839"/>
    </source>
</evidence>
<comment type="catalytic activity">
    <reaction evidence="14 15">
        <text>ATP + H2O = ADP + phosphate + H(+)</text>
        <dbReference type="Rhea" id="RHEA:13065"/>
        <dbReference type="ChEBI" id="CHEBI:15377"/>
        <dbReference type="ChEBI" id="CHEBI:15378"/>
        <dbReference type="ChEBI" id="CHEBI:30616"/>
        <dbReference type="ChEBI" id="CHEBI:43474"/>
        <dbReference type="ChEBI" id="CHEBI:456216"/>
        <dbReference type="EC" id="5.6.2.4"/>
    </reaction>
</comment>
<feature type="region of interest" description="Nuclease activity, interacts with RecD and RecA" evidence="15">
    <location>
        <begin position="934"/>
        <end position="1221"/>
    </location>
</feature>
<dbReference type="InterPro" id="IPR000212">
    <property type="entry name" value="DNA_helicase_UvrD/REP"/>
</dbReference>
<evidence type="ECO:0000256" key="10">
    <source>
        <dbReference type="ARBA" id="ARBA00023125"/>
    </source>
</evidence>
<dbReference type="EC" id="3.1.11.5" evidence="15"/>
<evidence type="ECO:0000256" key="12">
    <source>
        <dbReference type="ARBA" id="ARBA00023235"/>
    </source>
</evidence>
<feature type="active site" description="For nuclease activity" evidence="15">
    <location>
        <position position="1118"/>
    </location>
</feature>
<dbReference type="HAMAP" id="MF_01485">
    <property type="entry name" value="RecB"/>
    <property type="match status" value="1"/>
</dbReference>
<keyword evidence="5 15" id="KW-0378">Hydrolase</keyword>
<dbReference type="CDD" id="cd22352">
    <property type="entry name" value="RecB_C-like"/>
    <property type="match status" value="1"/>
</dbReference>
<evidence type="ECO:0000256" key="5">
    <source>
        <dbReference type="ARBA" id="ARBA00022801"/>
    </source>
</evidence>
<dbReference type="Gene3D" id="3.90.320.10">
    <property type="match status" value="1"/>
</dbReference>
<evidence type="ECO:0000256" key="17">
    <source>
        <dbReference type="SAM" id="MobiDB-lite"/>
    </source>
</evidence>
<evidence type="ECO:0000259" key="19">
    <source>
        <dbReference type="PROSITE" id="PS51217"/>
    </source>
</evidence>
<dbReference type="EMBL" id="UFUW01000001">
    <property type="protein sequence ID" value="SUX24937.1"/>
    <property type="molecule type" value="Genomic_DNA"/>
</dbReference>
<accession>A0A381EDT2</accession>
<comment type="catalytic activity">
    <reaction evidence="15">
        <text>Exonucleolytic cleavage (in the presence of ATP) in either 5'- to 3'- or 3'- to 5'-direction to yield 5'-phosphooligonucleotides.</text>
        <dbReference type="EC" id="3.1.11.5"/>
    </reaction>
</comment>
<keyword evidence="6 15" id="KW-0347">Helicase</keyword>
<evidence type="ECO:0000256" key="15">
    <source>
        <dbReference type="HAMAP-Rule" id="MF_01485"/>
    </source>
</evidence>
<dbReference type="GO" id="GO:0016887">
    <property type="term" value="F:ATP hydrolysis activity"/>
    <property type="evidence" value="ECO:0007669"/>
    <property type="project" value="RHEA"/>
</dbReference>
<comment type="domain">
    <text evidence="15">The C-terminal domain has nuclease activity and interacts with RecD. It interacts with RecA, facilitating its loading onto ssDNA.</text>
</comment>
<keyword evidence="4 15" id="KW-0227">DNA damage</keyword>
<feature type="domain" description="UvrD-like helicase C-terminal" evidence="19">
    <location>
        <begin position="490"/>
        <end position="794"/>
    </location>
</feature>
<dbReference type="InterPro" id="IPR014017">
    <property type="entry name" value="DNA_helicase_UvrD-like_C"/>
</dbReference>
<comment type="catalytic activity">
    <reaction evidence="13 15">
        <text>Couples ATP hydrolysis with the unwinding of duplex DNA by translocating in the 3'-5' direction.</text>
        <dbReference type="EC" id="5.6.2.4"/>
    </reaction>
</comment>
<dbReference type="InterPro" id="IPR027417">
    <property type="entry name" value="P-loop_NTPase"/>
</dbReference>
<keyword evidence="9 15" id="KW-0460">Magnesium</keyword>
<feature type="compositionally biased region" description="Basic and acidic residues" evidence="17">
    <location>
        <begin position="811"/>
        <end position="827"/>
    </location>
</feature>
<dbReference type="GO" id="GO:0003677">
    <property type="term" value="F:DNA binding"/>
    <property type="evidence" value="ECO:0007669"/>
    <property type="project" value="UniProtKB-UniRule"/>
</dbReference>
<feature type="region of interest" description="DNA-binding and helicase activity, interacts with RecC" evidence="15">
    <location>
        <begin position="1"/>
        <end position="909"/>
    </location>
</feature>
<dbReference type="InterPro" id="IPR011335">
    <property type="entry name" value="Restrct_endonuc-II-like"/>
</dbReference>
<dbReference type="Pfam" id="PF12705">
    <property type="entry name" value="PDDEXK_1"/>
    <property type="match status" value="1"/>
</dbReference>
<feature type="region of interest" description="Disordered" evidence="17">
    <location>
        <begin position="805"/>
        <end position="849"/>
    </location>
</feature>
<reference evidence="20 21" key="1">
    <citation type="submission" date="2018-06" db="EMBL/GenBank/DDBJ databases">
        <authorList>
            <consortium name="Pathogen Informatics"/>
            <person name="Doyle S."/>
        </authorList>
    </citation>
    <scope>NUCLEOTIDE SEQUENCE [LARGE SCALE GENOMIC DNA]</scope>
    <source>
        <strain evidence="20 21">NCTC13294</strain>
    </source>
</reference>
<dbReference type="GO" id="GO:0009338">
    <property type="term" value="C:exodeoxyribonuclease V complex"/>
    <property type="evidence" value="ECO:0007669"/>
    <property type="project" value="TreeGrafter"/>
</dbReference>
<sequence length="1221" mass="135575">MTDWQCYHPAPMNTPPALTLPLRGRALIEASAGTGKTWTLTGIILRLLLETAIAPRDIIATTFTRKAAAEMQHRVRDRLDTLRERLKNIADAYLTDQTLLDDDDALAARLGAQLDRAGETDPINRHLILAPVRERGLDGLIHLYRRIEDTRIALDELTIGTLDSICQRWLIENALETGSDEHLQINEHSSANLDTIHDHLRRIRHELAQAHPAEYARLIAGGGLHDSNAYLGAVAAATRYNEAAITPVAPPDAADSAAARAALSDLDPTLIADWQTLTDSDALLAATRKDAAWKKHRAALPALIAQLRDNRPLDDASTALAAGILDPKFNKGHDALAARYHDHPLTTLLRAALAHQHDHDTLDAAATAALITAVRAELPAAREQRGETTFNDKITRLNRALEGPHGAALARYLTHRYPVMLVDESQDLNHDQARLLENTYLRDDTAPPRSFLLLVGDPKQAIYGFRGGDVANYNRLKQHIAPADRHQLLTNHRSAANLIAAHNEHYTHHNNDRLGDNIHYHPASAANLKNRIVDHHGNPIAAPLIWMDSGQNQDEETDKIAALTAQLLAATSPYARRNDDGSLSRIRPRDIQILMRSNNGLVTLQQKLHRHGIDSELQHEQNLFTGSVARAFADLLAAIRDPENSAHHNRLLSGPYYNKTQADLDHLAAIEQGENEAAADEYTLADLRAALNRARAQWQSGGLLAALTPLLDHPKHSIWQTLAAAPYPDNHRHLLDLRHIQQLLAERPPEQNPAHYSRWWQRQLADPPQADWATVPPLPGTNAVQLLTIHKAKGLQAPIVILAPGGSGKGGNRDSGVRLYPVRDGDRLSLSPCKPEGAAKTENERHEDEENRRLHYVGITRAEDLLIIAKRHKSPAKPSEALYQSQTESPHSQILPEGVSLSQHERVLPAAVAETPAAAPNSEAEPWPRKHYYGWQRTSFTALSRDTDNHTAIDLADYAVAEPRDNAAEPPPDDADIRYTFPRGPAAGSYLHAILEHTHGDRRADWRQTLSRHAAEWQIPLDDAGLSACEQWLADIYAAQCPQSGISLAASKRGAHRSEYSFSLALDDRDPANIDRIDALFTACGLPLGLKKNHKHYRYLRGEIDHLYQHGGRYYILDYKSNHLGDSPAAYNAAALKQAMDDHHYWLQAAIYQVALHRLLQTRLPDYDPETHLGGVEYLYLRGVDSTDRANGGLGHRYPTDFILALDREFGYQNPYPRQTA</sequence>
<comment type="function">
    <text evidence="15">A helicase/nuclease that prepares dsDNA breaks (DSB) for recombinational DNA repair. Binds to DSBs and unwinds DNA via a highly rapid and processive ATP-dependent bidirectional helicase activity. Unwinds dsDNA until it encounters a Chi (crossover hotspot instigator) sequence from the 3' direction. Cuts ssDNA a few nucleotides 3' to the Chi site. The properties and activities of the enzyme are changed at Chi. The Chi-altered holoenzyme produces a long 3'-ssDNA overhang and facilitates RecA-binding to the ssDNA for homologous DNA recombination and repair. Holoenzyme degrades any linearized DNA that is unable to undergo homologous recombination. In the holoenzyme this subunit contributes ATPase, 3'-5' helicase, exonuclease activity and loads RecA onto ssDNA.</text>
</comment>
<evidence type="ECO:0000256" key="13">
    <source>
        <dbReference type="ARBA" id="ARBA00034617"/>
    </source>
</evidence>
<dbReference type="PANTHER" id="PTHR11070:SF23">
    <property type="entry name" value="RECBCD ENZYME SUBUNIT RECB"/>
    <property type="match status" value="1"/>
</dbReference>
<dbReference type="PROSITE" id="PS51198">
    <property type="entry name" value="UVRD_HELICASE_ATP_BIND"/>
    <property type="match status" value="1"/>
</dbReference>
<evidence type="ECO:0000256" key="8">
    <source>
        <dbReference type="ARBA" id="ARBA00022840"/>
    </source>
</evidence>
<evidence type="ECO:0000256" key="11">
    <source>
        <dbReference type="ARBA" id="ARBA00023204"/>
    </source>
</evidence>
<dbReference type="SUPFAM" id="SSF52540">
    <property type="entry name" value="P-loop containing nucleoside triphosphate hydrolases"/>
    <property type="match status" value="1"/>
</dbReference>
<dbReference type="EC" id="5.6.2.4" evidence="15"/>
<keyword evidence="3 15" id="KW-0547">Nucleotide-binding</keyword>
<keyword evidence="21" id="KW-1185">Reference proteome</keyword>
<dbReference type="GO" id="GO:0043138">
    <property type="term" value="F:3'-5' DNA helicase activity"/>
    <property type="evidence" value="ECO:0007669"/>
    <property type="project" value="UniProtKB-UniRule"/>
</dbReference>
<evidence type="ECO:0000313" key="20">
    <source>
        <dbReference type="EMBL" id="SUX24937.1"/>
    </source>
</evidence>
<proteinExistence type="inferred from homology"/>
<name>A0A381EDT2_9GAMM</name>
<comment type="miscellaneous">
    <text evidence="15">In the RecBCD complex, RecB has a slow 3'-5' helicase, an exonuclease activity and loads RecA onto ssDNA, RecD has a fast 5'-3' helicase activity, while RecC stimulates the ATPase and processivity of the RecB helicase and contributes to recognition of the Chi site.</text>
</comment>
<dbReference type="InterPro" id="IPR011604">
    <property type="entry name" value="PDDEXK-like_dom_sf"/>
</dbReference>
<evidence type="ECO:0000256" key="14">
    <source>
        <dbReference type="ARBA" id="ARBA00048988"/>
    </source>
</evidence>
<dbReference type="Gene3D" id="3.40.50.300">
    <property type="entry name" value="P-loop containing nucleotide triphosphate hydrolases"/>
    <property type="match status" value="2"/>
</dbReference>
<feature type="compositionally biased region" description="Basic and acidic residues" evidence="17">
    <location>
        <begin position="837"/>
        <end position="849"/>
    </location>
</feature>
<dbReference type="Gene3D" id="1.10.486.10">
    <property type="entry name" value="PCRA, domain 4"/>
    <property type="match status" value="1"/>
</dbReference>
<evidence type="ECO:0000256" key="4">
    <source>
        <dbReference type="ARBA" id="ARBA00022763"/>
    </source>
</evidence>
<feature type="domain" description="UvrD-like helicase ATP-binding" evidence="18">
    <location>
        <begin position="9"/>
        <end position="495"/>
    </location>
</feature>
<keyword evidence="2 15" id="KW-0479">Metal-binding</keyword>
<comment type="similarity">
    <text evidence="15">Belongs to the helicase family. UvrD subfamily.</text>
</comment>
<keyword evidence="10 15" id="KW-0238">DNA-binding</keyword>
<evidence type="ECO:0000256" key="2">
    <source>
        <dbReference type="ARBA" id="ARBA00022723"/>
    </source>
</evidence>
<dbReference type="Pfam" id="PF13361">
    <property type="entry name" value="UvrD_C"/>
    <property type="match status" value="2"/>
</dbReference>
<evidence type="ECO:0000259" key="18">
    <source>
        <dbReference type="PROSITE" id="PS51198"/>
    </source>
</evidence>
<dbReference type="GO" id="GO:0005524">
    <property type="term" value="F:ATP binding"/>
    <property type="evidence" value="ECO:0007669"/>
    <property type="project" value="UniProtKB-UniRule"/>
</dbReference>
<keyword evidence="12 15" id="KW-0413">Isomerase</keyword>
<dbReference type="Gene3D" id="1.10.3170.10">
    <property type="entry name" value="Recbcd, chain B, domain 2"/>
    <property type="match status" value="1"/>
</dbReference>
<dbReference type="GO" id="GO:0000724">
    <property type="term" value="P:double-strand break repair via homologous recombination"/>
    <property type="evidence" value="ECO:0007669"/>
    <property type="project" value="UniProtKB-UniRule"/>
</dbReference>
<evidence type="ECO:0000256" key="9">
    <source>
        <dbReference type="ARBA" id="ARBA00022842"/>
    </source>
</evidence>
<comment type="subunit">
    <text evidence="15">Heterotrimer of RecB, RecC and RecD. All subunits contribute to DNA-binding. Interacts with RecA.</text>
</comment>
<protein>
    <recommendedName>
        <fullName evidence="15">RecBCD enzyme subunit RecB</fullName>
        <ecNumber evidence="15">3.1.11.5</ecNumber>
        <ecNumber evidence="15">5.6.2.4</ecNumber>
    </recommendedName>
    <alternativeName>
        <fullName evidence="15">DNA 3'-5' helicase subunit RecB</fullName>
    </alternativeName>
    <alternativeName>
        <fullName evidence="15">Exonuclease V subunit RecB</fullName>
        <shortName evidence="15">ExoV subunit RecB</shortName>
    </alternativeName>
    <alternativeName>
        <fullName evidence="15">Helicase/nuclease RecBCD subunit RecB</fullName>
    </alternativeName>
</protein>
<evidence type="ECO:0000256" key="6">
    <source>
        <dbReference type="ARBA" id="ARBA00022806"/>
    </source>
</evidence>
<dbReference type="Proteomes" id="UP000254572">
    <property type="component" value="Unassembled WGS sequence"/>
</dbReference>
<dbReference type="Pfam" id="PF00580">
    <property type="entry name" value="UvrD-helicase"/>
    <property type="match status" value="1"/>
</dbReference>
<comment type="domain">
    <text evidence="15">The N-terminal DNA-binding domain is a ssDNA-dependent ATPase and has ATP-dependent 3'-5' helicase function. This domain interacts with RecC.</text>
</comment>
<keyword evidence="11 15" id="KW-0234">DNA repair</keyword>
<keyword evidence="8 15" id="KW-0067">ATP-binding</keyword>
<evidence type="ECO:0000256" key="1">
    <source>
        <dbReference type="ARBA" id="ARBA00022722"/>
    </source>
</evidence>
<comment type="cofactor">
    <cofactor evidence="15">
        <name>Mg(2+)</name>
        <dbReference type="ChEBI" id="CHEBI:18420"/>
    </cofactor>
    <text evidence="15">Binds 1 Mg(2+) ion per subunit.</text>
</comment>
<gene>
    <name evidence="15 20" type="primary">recB</name>
    <name evidence="20" type="ORF">NCTC13294_02159</name>
</gene>
<feature type="binding site" evidence="15">
    <location>
        <position position="992"/>
    </location>
    <ligand>
        <name>Mg(2+)</name>
        <dbReference type="ChEBI" id="CHEBI:18420"/>
    </ligand>
</feature>
<dbReference type="GO" id="GO:0008854">
    <property type="term" value="F:exodeoxyribonuclease V activity"/>
    <property type="evidence" value="ECO:0007669"/>
    <property type="project" value="UniProtKB-EC"/>
</dbReference>
<feature type="binding site" evidence="15">
    <location>
        <position position="1118"/>
    </location>
    <ligand>
        <name>Mg(2+)</name>
        <dbReference type="ChEBI" id="CHEBI:18420"/>
    </ligand>
</feature>
<feature type="binding site" evidence="15">
    <location>
        <position position="1105"/>
    </location>
    <ligand>
        <name>Mg(2+)</name>
        <dbReference type="ChEBI" id="CHEBI:18420"/>
    </ligand>
</feature>
<dbReference type="SUPFAM" id="SSF52980">
    <property type="entry name" value="Restriction endonuclease-like"/>
    <property type="match status" value="1"/>
</dbReference>
<dbReference type="AlphaFoldDB" id="A0A381EDT2"/>
<dbReference type="InterPro" id="IPR004586">
    <property type="entry name" value="RecB"/>
</dbReference>
<feature type="binding site" evidence="16">
    <location>
        <begin position="30"/>
        <end position="37"/>
    </location>
    <ligand>
        <name>ATP</name>
        <dbReference type="ChEBI" id="CHEBI:30616"/>
    </ligand>
</feature>
<keyword evidence="7 15" id="KW-0269">Exonuclease</keyword>
<dbReference type="PROSITE" id="PS51217">
    <property type="entry name" value="UVRD_HELICASE_CTER"/>
    <property type="match status" value="1"/>
</dbReference>
<dbReference type="GO" id="GO:0000287">
    <property type="term" value="F:magnesium ion binding"/>
    <property type="evidence" value="ECO:0007669"/>
    <property type="project" value="UniProtKB-UniRule"/>
</dbReference>
<evidence type="ECO:0000313" key="21">
    <source>
        <dbReference type="Proteomes" id="UP000254572"/>
    </source>
</evidence>
<evidence type="ECO:0000256" key="3">
    <source>
        <dbReference type="ARBA" id="ARBA00022741"/>
    </source>
</evidence>
<organism evidence="20 21">
    <name type="scientific">Cardiobacterium valvarum</name>
    <dbReference type="NCBI Taxonomy" id="194702"/>
    <lineage>
        <taxon>Bacteria</taxon>
        <taxon>Pseudomonadati</taxon>
        <taxon>Pseudomonadota</taxon>
        <taxon>Gammaproteobacteria</taxon>
        <taxon>Cardiobacteriales</taxon>
        <taxon>Cardiobacteriaceae</taxon>
        <taxon>Cardiobacterium</taxon>
    </lineage>
</organism>
<dbReference type="InterPro" id="IPR014016">
    <property type="entry name" value="UvrD-like_ATP-bd"/>
</dbReference>